<accession>A0A9W6MTV8</accession>
<sequence length="71" mass="7618">MARNLSVAMGRPLPALRIRNMAREVMETIGLVFAAGRVASAVESHRTPNAADLDRLGISDAATQVRRPFGS</sequence>
<comment type="caution">
    <text evidence="1">The sequence shown here is derived from an EMBL/GenBank/DDBJ whole genome shotgun (WGS) entry which is preliminary data.</text>
</comment>
<evidence type="ECO:0000313" key="4">
    <source>
        <dbReference type="Proteomes" id="UP001143400"/>
    </source>
</evidence>
<reference evidence="1" key="1">
    <citation type="journal article" date="2014" name="Int. J. Syst. Evol. Microbiol.">
        <title>Complete genome sequence of Corynebacterium casei LMG S-19264T (=DSM 44701T), isolated from a smear-ripened cheese.</title>
        <authorList>
            <consortium name="US DOE Joint Genome Institute (JGI-PGF)"/>
            <person name="Walter F."/>
            <person name="Albersmeier A."/>
            <person name="Kalinowski J."/>
            <person name="Ruckert C."/>
        </authorList>
    </citation>
    <scope>NUCLEOTIDE SEQUENCE</scope>
    <source>
        <strain evidence="1">VKM B-1606</strain>
    </source>
</reference>
<reference evidence="2 3" key="2">
    <citation type="submission" date="2021-01" db="EMBL/GenBank/DDBJ databases">
        <title>Genomic Encyclopedia of Type Strains, Phase IV (KMG-IV): sequencing the most valuable type-strain genomes for metagenomic binning, comparative biology and taxonomic classification.</title>
        <authorList>
            <person name="Goeker M."/>
        </authorList>
    </citation>
    <scope>NUCLEOTIDE SEQUENCE [LARGE SCALE GENOMIC DNA]</scope>
    <source>
        <strain evidence="2 3">DSM 6130</strain>
    </source>
</reference>
<proteinExistence type="predicted"/>
<evidence type="ECO:0000313" key="3">
    <source>
        <dbReference type="Proteomes" id="UP000758856"/>
    </source>
</evidence>
<keyword evidence="3" id="KW-1185">Reference proteome</keyword>
<organism evidence="1 4">
    <name type="scientific">Methylopila capsulata</name>
    <dbReference type="NCBI Taxonomy" id="61654"/>
    <lineage>
        <taxon>Bacteria</taxon>
        <taxon>Pseudomonadati</taxon>
        <taxon>Pseudomonadota</taxon>
        <taxon>Alphaproteobacteria</taxon>
        <taxon>Hyphomicrobiales</taxon>
        <taxon>Methylopilaceae</taxon>
        <taxon>Methylopila</taxon>
    </lineage>
</organism>
<evidence type="ECO:0000313" key="1">
    <source>
        <dbReference type="EMBL" id="GLK57521.1"/>
    </source>
</evidence>
<dbReference type="RefSeq" id="WP_103119779.1">
    <property type="nucleotide sequence ID" value="NZ_BSFF01000010.1"/>
</dbReference>
<dbReference type="EMBL" id="JAFBCY010000004">
    <property type="protein sequence ID" value="MBM7853264.1"/>
    <property type="molecule type" value="Genomic_DNA"/>
</dbReference>
<reference evidence="1" key="3">
    <citation type="submission" date="2023-01" db="EMBL/GenBank/DDBJ databases">
        <authorList>
            <person name="Sun Q."/>
            <person name="Evtushenko L."/>
        </authorList>
    </citation>
    <scope>NUCLEOTIDE SEQUENCE</scope>
    <source>
        <strain evidence="1">VKM B-1606</strain>
    </source>
</reference>
<dbReference type="Proteomes" id="UP000758856">
    <property type="component" value="Unassembled WGS sequence"/>
</dbReference>
<gene>
    <name evidence="1" type="ORF">GCM10008170_35410</name>
    <name evidence="2" type="ORF">JOD31_003515</name>
</gene>
<dbReference type="AlphaFoldDB" id="A0A9W6MTV8"/>
<protein>
    <submittedName>
        <fullName evidence="1">Uncharacterized protein</fullName>
    </submittedName>
</protein>
<dbReference type="Proteomes" id="UP001143400">
    <property type="component" value="Unassembled WGS sequence"/>
</dbReference>
<evidence type="ECO:0000313" key="2">
    <source>
        <dbReference type="EMBL" id="MBM7853264.1"/>
    </source>
</evidence>
<name>A0A9W6MTV8_9HYPH</name>
<dbReference type="EMBL" id="BSFF01000010">
    <property type="protein sequence ID" value="GLK57521.1"/>
    <property type="molecule type" value="Genomic_DNA"/>
</dbReference>